<dbReference type="Proteomes" id="UP000789390">
    <property type="component" value="Unassembled WGS sequence"/>
</dbReference>
<keyword evidence="1" id="KW-1133">Transmembrane helix</keyword>
<dbReference type="EMBL" id="CAKKLH010000201">
    <property type="protein sequence ID" value="CAH0105842.1"/>
    <property type="molecule type" value="Genomic_DNA"/>
</dbReference>
<evidence type="ECO:0000313" key="3">
    <source>
        <dbReference type="EMBL" id="CAH0105842.1"/>
    </source>
</evidence>
<organism evidence="3 4">
    <name type="scientific">Daphnia galeata</name>
    <dbReference type="NCBI Taxonomy" id="27404"/>
    <lineage>
        <taxon>Eukaryota</taxon>
        <taxon>Metazoa</taxon>
        <taxon>Ecdysozoa</taxon>
        <taxon>Arthropoda</taxon>
        <taxon>Crustacea</taxon>
        <taxon>Branchiopoda</taxon>
        <taxon>Diplostraca</taxon>
        <taxon>Cladocera</taxon>
        <taxon>Anomopoda</taxon>
        <taxon>Daphniidae</taxon>
        <taxon>Daphnia</taxon>
    </lineage>
</organism>
<dbReference type="AlphaFoldDB" id="A0A8J2RJB8"/>
<evidence type="ECO:0000256" key="1">
    <source>
        <dbReference type="SAM" id="Phobius"/>
    </source>
</evidence>
<keyword evidence="1" id="KW-0812">Transmembrane</keyword>
<keyword evidence="1" id="KW-0472">Membrane</keyword>
<comment type="caution">
    <text evidence="3">The sequence shown here is derived from an EMBL/GenBank/DDBJ whole genome shotgun (WGS) entry which is preliminary data.</text>
</comment>
<reference evidence="3" key="1">
    <citation type="submission" date="2021-11" db="EMBL/GenBank/DDBJ databases">
        <authorList>
            <person name="Schell T."/>
        </authorList>
    </citation>
    <scope>NUCLEOTIDE SEQUENCE</scope>
    <source>
        <strain evidence="3">M5</strain>
    </source>
</reference>
<evidence type="ECO:0000313" key="4">
    <source>
        <dbReference type="Proteomes" id="UP000789390"/>
    </source>
</evidence>
<accession>A0A8J2RJB8</accession>
<name>A0A8J2RJB8_9CRUS</name>
<feature type="chain" id="PRO_5035211480" evidence="2">
    <location>
        <begin position="23"/>
        <end position="231"/>
    </location>
</feature>
<sequence length="231" mass="25816">MHQNSVLSAVLFIFGMSLSVDAFSFDNFIDPLLSMNEENGNLDLGEFLSSETANSAARLFLSYINSTTTISASYALVIILGISLALLALLGLAYMTASAIFTGTSVQSYYGKRSLPDGEETDLDLNWTRILQILHEMDEHFRRLGAEKSDDDCRKRLICRLFENNNDGQNDSQRNLVKLTNELSDIYENSKLDTEGMDLKPSYDSMKAYHEANKNGQFGDCAIFYPKCGSY</sequence>
<protein>
    <submittedName>
        <fullName evidence="3">Uncharacterized protein</fullName>
    </submittedName>
</protein>
<dbReference type="OrthoDB" id="6363664at2759"/>
<keyword evidence="4" id="KW-1185">Reference proteome</keyword>
<feature type="transmembrane region" description="Helical" evidence="1">
    <location>
        <begin position="72"/>
        <end position="95"/>
    </location>
</feature>
<keyword evidence="2" id="KW-0732">Signal</keyword>
<evidence type="ECO:0000256" key="2">
    <source>
        <dbReference type="SAM" id="SignalP"/>
    </source>
</evidence>
<gene>
    <name evidence="3" type="ORF">DGAL_LOCUS8915</name>
</gene>
<proteinExistence type="predicted"/>
<feature type="signal peptide" evidence="2">
    <location>
        <begin position="1"/>
        <end position="22"/>
    </location>
</feature>